<accession>A0A4C1T488</accession>
<gene>
    <name evidence="1" type="ORF">EVAR_70857_1</name>
</gene>
<reference evidence="1 2" key="1">
    <citation type="journal article" date="2019" name="Commun. Biol.">
        <title>The bagworm genome reveals a unique fibroin gene that provides high tensile strength.</title>
        <authorList>
            <person name="Kono N."/>
            <person name="Nakamura H."/>
            <person name="Ohtoshi R."/>
            <person name="Tomita M."/>
            <person name="Numata K."/>
            <person name="Arakawa K."/>
        </authorList>
    </citation>
    <scope>NUCLEOTIDE SEQUENCE [LARGE SCALE GENOMIC DNA]</scope>
</reference>
<proteinExistence type="predicted"/>
<organism evidence="1 2">
    <name type="scientific">Eumeta variegata</name>
    <name type="common">Bagworm moth</name>
    <name type="synonym">Eumeta japonica</name>
    <dbReference type="NCBI Taxonomy" id="151549"/>
    <lineage>
        <taxon>Eukaryota</taxon>
        <taxon>Metazoa</taxon>
        <taxon>Ecdysozoa</taxon>
        <taxon>Arthropoda</taxon>
        <taxon>Hexapoda</taxon>
        <taxon>Insecta</taxon>
        <taxon>Pterygota</taxon>
        <taxon>Neoptera</taxon>
        <taxon>Endopterygota</taxon>
        <taxon>Lepidoptera</taxon>
        <taxon>Glossata</taxon>
        <taxon>Ditrysia</taxon>
        <taxon>Tineoidea</taxon>
        <taxon>Psychidae</taxon>
        <taxon>Oiketicinae</taxon>
        <taxon>Eumeta</taxon>
    </lineage>
</organism>
<keyword evidence="2" id="KW-1185">Reference proteome</keyword>
<dbReference type="AlphaFoldDB" id="A0A4C1T488"/>
<dbReference type="Proteomes" id="UP000299102">
    <property type="component" value="Unassembled WGS sequence"/>
</dbReference>
<dbReference type="EMBL" id="BGZK01004312">
    <property type="protein sequence ID" value="GBP08268.1"/>
    <property type="molecule type" value="Genomic_DNA"/>
</dbReference>
<name>A0A4C1T488_EUMVA</name>
<evidence type="ECO:0000313" key="1">
    <source>
        <dbReference type="EMBL" id="GBP08268.1"/>
    </source>
</evidence>
<sequence length="134" mass="15947">MQFLRWALSELYPSDKLTSAVANATSYNHPSMYTWNRLNLSGRLEPPLLVQEPHYVQVSRDNDYDYKRGLNYGEDPFIPPRGRKHNLPDLDSLLQRYETFVPNRGRRDKIKDIFKYDDLFYPNRGKKTNDYNNN</sequence>
<comment type="caution">
    <text evidence="1">The sequence shown here is derived from an EMBL/GenBank/DDBJ whole genome shotgun (WGS) entry which is preliminary data.</text>
</comment>
<protein>
    <submittedName>
        <fullName evidence="1">Uncharacterized protein</fullName>
    </submittedName>
</protein>
<dbReference type="OrthoDB" id="5219169at2759"/>
<evidence type="ECO:0000313" key="2">
    <source>
        <dbReference type="Proteomes" id="UP000299102"/>
    </source>
</evidence>
<dbReference type="STRING" id="151549.A0A4C1T488"/>